<dbReference type="InterPro" id="IPR006137">
    <property type="entry name" value="NADH_UbQ_OxRdtase-like_20kDa"/>
</dbReference>
<name>A0A7Z7AWQ7_9EURY</name>
<dbReference type="GO" id="GO:0009060">
    <property type="term" value="P:aerobic respiration"/>
    <property type="evidence" value="ECO:0007669"/>
    <property type="project" value="TreeGrafter"/>
</dbReference>
<reference evidence="12 13" key="1">
    <citation type="submission" date="2016-10" db="EMBL/GenBank/DDBJ databases">
        <authorList>
            <person name="Varghese N."/>
            <person name="Submissions S."/>
        </authorList>
    </citation>
    <scope>NUCLEOTIDE SEQUENCE [LARGE SCALE GENOMIC DNA]</scope>
    <source>
        <strain evidence="12 13">PL 12/M</strain>
    </source>
</reference>
<evidence type="ECO:0000259" key="11">
    <source>
        <dbReference type="Pfam" id="PF01058"/>
    </source>
</evidence>
<keyword evidence="13" id="KW-1185">Reference proteome</keyword>
<dbReference type="GO" id="GO:0051539">
    <property type="term" value="F:4 iron, 4 sulfur cluster binding"/>
    <property type="evidence" value="ECO:0007669"/>
    <property type="project" value="UniProtKB-KW"/>
</dbReference>
<evidence type="ECO:0000256" key="5">
    <source>
        <dbReference type="ARBA" id="ARBA00022723"/>
    </source>
</evidence>
<dbReference type="NCBIfam" id="TIGR01957">
    <property type="entry name" value="nuoB_fam"/>
    <property type="match status" value="1"/>
</dbReference>
<comment type="cofactor">
    <cofactor evidence="1">
        <name>[4Fe-4S] cluster</name>
        <dbReference type="ChEBI" id="CHEBI:49883"/>
    </cofactor>
</comment>
<dbReference type="OrthoDB" id="5740at2157"/>
<evidence type="ECO:0000256" key="2">
    <source>
        <dbReference type="ARBA" id="ARBA00009173"/>
    </source>
</evidence>
<evidence type="ECO:0000256" key="3">
    <source>
        <dbReference type="ARBA" id="ARBA00022448"/>
    </source>
</evidence>
<protein>
    <submittedName>
        <fullName evidence="12">F420H2 dehydrogenase subunit B</fullName>
    </submittedName>
</protein>
<evidence type="ECO:0000313" key="12">
    <source>
        <dbReference type="EMBL" id="SDF86910.1"/>
    </source>
</evidence>
<dbReference type="FunFam" id="3.40.50.12280:FF:000006">
    <property type="entry name" value="NADH-ubiquinone oxidoreductase 20 kDa subunit,mitochondrial"/>
    <property type="match status" value="1"/>
</dbReference>
<keyword evidence="3" id="KW-0813">Transport</keyword>
<keyword evidence="9 10" id="KW-0411">Iron-sulfur</keyword>
<keyword evidence="5 10" id="KW-0479">Metal-binding</keyword>
<dbReference type="Gene3D" id="3.40.50.12280">
    <property type="match status" value="1"/>
</dbReference>
<dbReference type="GO" id="GO:0045271">
    <property type="term" value="C:respiratory chain complex I"/>
    <property type="evidence" value="ECO:0007669"/>
    <property type="project" value="TreeGrafter"/>
</dbReference>
<dbReference type="RefSeq" id="WP_091709924.1">
    <property type="nucleotide sequence ID" value="NZ_FNCA01000004.1"/>
</dbReference>
<dbReference type="EMBL" id="FNCA01000004">
    <property type="protein sequence ID" value="SDF86910.1"/>
    <property type="molecule type" value="Genomic_DNA"/>
</dbReference>
<keyword evidence="8 10" id="KW-0408">Iron</keyword>
<organism evidence="12 13">
    <name type="scientific">Methanolobus vulcani</name>
    <dbReference type="NCBI Taxonomy" id="38026"/>
    <lineage>
        <taxon>Archaea</taxon>
        <taxon>Methanobacteriati</taxon>
        <taxon>Methanobacteriota</taxon>
        <taxon>Stenosarchaea group</taxon>
        <taxon>Methanomicrobia</taxon>
        <taxon>Methanosarcinales</taxon>
        <taxon>Methanosarcinaceae</taxon>
        <taxon>Methanolobus</taxon>
    </lineage>
</organism>
<comment type="similarity">
    <text evidence="2 10">Belongs to the complex I 20 kDa subunit family.</text>
</comment>
<feature type="domain" description="NADH:ubiquinone oxidoreductase-like 20kDa subunit" evidence="11">
    <location>
        <begin position="63"/>
        <end position="172"/>
    </location>
</feature>
<proteinExistence type="inferred from homology"/>
<keyword evidence="7" id="KW-0560">Oxidoreductase</keyword>
<evidence type="ECO:0000313" key="13">
    <source>
        <dbReference type="Proteomes" id="UP000199259"/>
    </source>
</evidence>
<dbReference type="GO" id="GO:0008137">
    <property type="term" value="F:NADH dehydrogenase (ubiquinone) activity"/>
    <property type="evidence" value="ECO:0007669"/>
    <property type="project" value="InterPro"/>
</dbReference>
<accession>A0A7Z7AWQ7</accession>
<evidence type="ECO:0000256" key="7">
    <source>
        <dbReference type="ARBA" id="ARBA00023002"/>
    </source>
</evidence>
<dbReference type="NCBIfam" id="NF005012">
    <property type="entry name" value="PRK06411.1"/>
    <property type="match status" value="1"/>
</dbReference>
<keyword evidence="6" id="KW-0249">Electron transport</keyword>
<evidence type="ECO:0000256" key="9">
    <source>
        <dbReference type="ARBA" id="ARBA00023014"/>
    </source>
</evidence>
<dbReference type="Pfam" id="PF01058">
    <property type="entry name" value="Oxidored_q6"/>
    <property type="match status" value="1"/>
</dbReference>
<dbReference type="GO" id="GO:0015990">
    <property type="term" value="P:electron transport coupled proton transport"/>
    <property type="evidence" value="ECO:0007669"/>
    <property type="project" value="TreeGrafter"/>
</dbReference>
<dbReference type="GO" id="GO:0048038">
    <property type="term" value="F:quinone binding"/>
    <property type="evidence" value="ECO:0007669"/>
    <property type="project" value="InterPro"/>
</dbReference>
<evidence type="ECO:0000256" key="8">
    <source>
        <dbReference type="ARBA" id="ARBA00023004"/>
    </source>
</evidence>
<dbReference type="GO" id="GO:0016491">
    <property type="term" value="F:oxidoreductase activity"/>
    <property type="evidence" value="ECO:0007669"/>
    <property type="project" value="UniProtKB-KW"/>
</dbReference>
<evidence type="ECO:0000256" key="1">
    <source>
        <dbReference type="ARBA" id="ARBA00001966"/>
    </source>
</evidence>
<evidence type="ECO:0000256" key="6">
    <source>
        <dbReference type="ARBA" id="ARBA00022982"/>
    </source>
</evidence>
<keyword evidence="4 10" id="KW-0004">4Fe-4S</keyword>
<dbReference type="AlphaFoldDB" id="A0A7Z7AWQ7"/>
<evidence type="ECO:0000256" key="10">
    <source>
        <dbReference type="RuleBase" id="RU004464"/>
    </source>
</evidence>
<dbReference type="SUPFAM" id="SSF56770">
    <property type="entry name" value="HydA/Nqo6-like"/>
    <property type="match status" value="1"/>
</dbReference>
<dbReference type="PANTHER" id="PTHR11995:SF14">
    <property type="entry name" value="NADH DEHYDROGENASE [UBIQUINONE] IRON-SULFUR PROTEIN 7, MITOCHONDRIAL"/>
    <property type="match status" value="1"/>
</dbReference>
<comment type="caution">
    <text evidence="12">The sequence shown here is derived from an EMBL/GenBank/DDBJ whole genome shotgun (WGS) entry which is preliminary data.</text>
</comment>
<keyword evidence="10" id="KW-0520">NAD</keyword>
<evidence type="ECO:0000256" key="4">
    <source>
        <dbReference type="ARBA" id="ARBA00022485"/>
    </source>
</evidence>
<gene>
    <name evidence="12" type="ORF">SAMN04488589_1590</name>
</gene>
<dbReference type="Proteomes" id="UP000199259">
    <property type="component" value="Unassembled WGS sequence"/>
</dbReference>
<sequence length="186" mass="20875">MDEIEQTNVEQDAVLDVGYTDVPGTMLTDSNAIADFIKKTKIQDVLNWGRKNSLWFMVNAMGCCGVELLATGMAHYDTDRFGIIPRNSPRHADVMIISGYVTKKYLPALKRIWDQMPAPKWVICFGDCAISGGPFYESYSTYQNVDDVFPVDVFVPGCPPRCEALIQGFVELQKKIEAKKDKGTDY</sequence>
<dbReference type="PANTHER" id="PTHR11995">
    <property type="entry name" value="NADH DEHYDROGENASE"/>
    <property type="match status" value="1"/>
</dbReference>
<dbReference type="InterPro" id="IPR006138">
    <property type="entry name" value="NADH_UQ_OxRdtase_20Kd_su"/>
</dbReference>
<dbReference type="GO" id="GO:0046872">
    <property type="term" value="F:metal ion binding"/>
    <property type="evidence" value="ECO:0007669"/>
    <property type="project" value="UniProtKB-KW"/>
</dbReference>